<reference evidence="3 4" key="1">
    <citation type="submission" date="2024-01" db="EMBL/GenBank/DDBJ databases">
        <title>Comparative genomics of Cryptococcus and Kwoniella reveals pathogenesis evolution and contrasting modes of karyotype evolution via chromosome fusion or intercentromeric recombination.</title>
        <authorList>
            <person name="Coelho M.A."/>
            <person name="David-Palma M."/>
            <person name="Shea T."/>
            <person name="Bowers K."/>
            <person name="McGinley-Smith S."/>
            <person name="Mohammad A.W."/>
            <person name="Gnirke A."/>
            <person name="Yurkov A.M."/>
            <person name="Nowrousian M."/>
            <person name="Sun S."/>
            <person name="Cuomo C.A."/>
            <person name="Heitman J."/>
        </authorList>
    </citation>
    <scope>NUCLEOTIDE SEQUENCE [LARGE SCALE GENOMIC DNA]</scope>
    <source>
        <strain evidence="3">CBS 11374</strain>
    </source>
</reference>
<gene>
    <name evidence="3" type="ORF">IL334_005587</name>
</gene>
<feature type="compositionally biased region" description="Basic and acidic residues" evidence="1">
    <location>
        <begin position="207"/>
        <end position="219"/>
    </location>
</feature>
<feature type="region of interest" description="Disordered" evidence="1">
    <location>
        <begin position="188"/>
        <end position="340"/>
    </location>
</feature>
<dbReference type="CDD" id="cd06257">
    <property type="entry name" value="DnaJ"/>
    <property type="match status" value="1"/>
</dbReference>
<dbReference type="SUPFAM" id="SSF46565">
    <property type="entry name" value="Chaperone J-domain"/>
    <property type="match status" value="1"/>
</dbReference>
<dbReference type="SMART" id="SM00271">
    <property type="entry name" value="DnaJ"/>
    <property type="match status" value="1"/>
</dbReference>
<feature type="compositionally biased region" description="Polar residues" evidence="1">
    <location>
        <begin position="236"/>
        <end position="246"/>
    </location>
</feature>
<proteinExistence type="predicted"/>
<dbReference type="InterPro" id="IPR001623">
    <property type="entry name" value="DnaJ_domain"/>
</dbReference>
<name>A0ABZ1D535_9TREE</name>
<feature type="compositionally biased region" description="Basic and acidic residues" evidence="1">
    <location>
        <begin position="273"/>
        <end position="293"/>
    </location>
</feature>
<feature type="domain" description="J" evidence="2">
    <location>
        <begin position="23"/>
        <end position="93"/>
    </location>
</feature>
<evidence type="ECO:0000256" key="1">
    <source>
        <dbReference type="SAM" id="MobiDB-lite"/>
    </source>
</evidence>
<evidence type="ECO:0000313" key="4">
    <source>
        <dbReference type="Proteomes" id="UP001329825"/>
    </source>
</evidence>
<dbReference type="InterPro" id="IPR018253">
    <property type="entry name" value="DnaJ_domain_CS"/>
</dbReference>
<keyword evidence="4" id="KW-1185">Reference proteome</keyword>
<dbReference type="PROSITE" id="PS50076">
    <property type="entry name" value="DNAJ_2"/>
    <property type="match status" value="1"/>
</dbReference>
<dbReference type="InterPro" id="IPR036869">
    <property type="entry name" value="J_dom_sf"/>
</dbReference>
<dbReference type="Pfam" id="PF23302">
    <property type="entry name" value="HTH_DNAJC9"/>
    <property type="match status" value="1"/>
</dbReference>
<accession>A0ABZ1D535</accession>
<sequence>MDDSDPIHNFFPESIDSSSPQTILYKALNLTPSATPEEIRKSYRRLALQYHPDKHSKKTKDEKEELSLRFQKVGFAYAVLSDENRKKRYDNSGRTDENFNGVEEMGWEAYFESLYKRVDRKLLDEDKERYQGSEEEKNDIISAYKSTKGSLPDILSYIPHSTYNDEDRFINLINDLISSSSKEIGSTVKWEKTSTDLKAKEKRRKSGEKSAREAEKAAKELGVWDEFYGSGEKGNRQSNSTSQSNEKSGKGKGGDGDGNGDGLAALILKRQRDRQSDFQALEDKYTKIEDERKSKKGKKGTKVQEESIPEISDADFEALQAKMFPKKDEGKSKSKKTKSK</sequence>
<dbReference type="InterPro" id="IPR056453">
    <property type="entry name" value="HTH_DNAJC9"/>
</dbReference>
<evidence type="ECO:0000259" key="2">
    <source>
        <dbReference type="PROSITE" id="PS50076"/>
    </source>
</evidence>
<dbReference type="InterPro" id="IPR052594">
    <property type="entry name" value="J_domain-containing_protein"/>
</dbReference>
<protein>
    <recommendedName>
        <fullName evidence="2">J domain-containing protein</fullName>
    </recommendedName>
</protein>
<dbReference type="PRINTS" id="PR00625">
    <property type="entry name" value="JDOMAIN"/>
</dbReference>
<dbReference type="GeneID" id="87957718"/>
<dbReference type="PANTHER" id="PTHR44144">
    <property type="entry name" value="DNAJ HOMOLOG SUBFAMILY C MEMBER 9"/>
    <property type="match status" value="1"/>
</dbReference>
<dbReference type="RefSeq" id="XP_062793349.1">
    <property type="nucleotide sequence ID" value="XM_062937298.1"/>
</dbReference>
<organism evidence="3 4">
    <name type="scientific">Kwoniella shivajii</name>
    <dbReference type="NCBI Taxonomy" id="564305"/>
    <lineage>
        <taxon>Eukaryota</taxon>
        <taxon>Fungi</taxon>
        <taxon>Dikarya</taxon>
        <taxon>Basidiomycota</taxon>
        <taxon>Agaricomycotina</taxon>
        <taxon>Tremellomycetes</taxon>
        <taxon>Tremellales</taxon>
        <taxon>Cryptococcaceae</taxon>
        <taxon>Kwoniella</taxon>
    </lineage>
</organism>
<dbReference type="Gene3D" id="1.10.287.110">
    <property type="entry name" value="DnaJ domain"/>
    <property type="match status" value="1"/>
</dbReference>
<feature type="compositionally biased region" description="Basic and acidic residues" evidence="1">
    <location>
        <begin position="189"/>
        <end position="199"/>
    </location>
</feature>
<dbReference type="EMBL" id="CP141887">
    <property type="protein sequence ID" value="WRT68609.1"/>
    <property type="molecule type" value="Genomic_DNA"/>
</dbReference>
<evidence type="ECO:0000313" key="3">
    <source>
        <dbReference type="EMBL" id="WRT68609.1"/>
    </source>
</evidence>
<dbReference type="Proteomes" id="UP001329825">
    <property type="component" value="Chromosome 7"/>
</dbReference>
<dbReference type="Pfam" id="PF00226">
    <property type="entry name" value="DnaJ"/>
    <property type="match status" value="1"/>
</dbReference>
<dbReference type="PROSITE" id="PS00636">
    <property type="entry name" value="DNAJ_1"/>
    <property type="match status" value="1"/>
</dbReference>
<dbReference type="PANTHER" id="PTHR44144:SF1">
    <property type="entry name" value="DNAJ HOMOLOG SUBFAMILY C MEMBER 9"/>
    <property type="match status" value="1"/>
</dbReference>